<keyword evidence="1" id="KW-0732">Signal</keyword>
<dbReference type="EMBL" id="JBHUHZ010000003">
    <property type="protein sequence ID" value="MFD2163841.1"/>
    <property type="molecule type" value="Genomic_DNA"/>
</dbReference>
<evidence type="ECO:0000313" key="2">
    <source>
        <dbReference type="EMBL" id="MFD2163841.1"/>
    </source>
</evidence>
<proteinExistence type="predicted"/>
<evidence type="ECO:0000256" key="1">
    <source>
        <dbReference type="SAM" id="SignalP"/>
    </source>
</evidence>
<accession>A0ABW4ZPU0</accession>
<dbReference type="InterPro" id="IPR050261">
    <property type="entry name" value="FrsA_esterase"/>
</dbReference>
<dbReference type="SUPFAM" id="SSF53474">
    <property type="entry name" value="alpha/beta-Hydrolases"/>
    <property type="match status" value="1"/>
</dbReference>
<keyword evidence="3" id="KW-1185">Reference proteome</keyword>
<organism evidence="2 3">
    <name type="scientific">Paradesertivirga mongoliensis</name>
    <dbReference type="NCBI Taxonomy" id="2100740"/>
    <lineage>
        <taxon>Bacteria</taxon>
        <taxon>Pseudomonadati</taxon>
        <taxon>Bacteroidota</taxon>
        <taxon>Sphingobacteriia</taxon>
        <taxon>Sphingobacteriales</taxon>
        <taxon>Sphingobacteriaceae</taxon>
        <taxon>Paradesertivirga</taxon>
    </lineage>
</organism>
<protein>
    <submittedName>
        <fullName evidence="2">Acetylxylan esterase</fullName>
    </submittedName>
</protein>
<dbReference type="Proteomes" id="UP001597387">
    <property type="component" value="Unassembled WGS sequence"/>
</dbReference>
<dbReference type="RefSeq" id="WP_255905041.1">
    <property type="nucleotide sequence ID" value="NZ_JAFMZO010000004.1"/>
</dbReference>
<dbReference type="PANTHER" id="PTHR22946">
    <property type="entry name" value="DIENELACTONE HYDROLASE DOMAIN-CONTAINING PROTEIN-RELATED"/>
    <property type="match status" value="1"/>
</dbReference>
<evidence type="ECO:0000313" key="3">
    <source>
        <dbReference type="Proteomes" id="UP001597387"/>
    </source>
</evidence>
<dbReference type="Gene3D" id="3.40.50.1820">
    <property type="entry name" value="alpha/beta hydrolase"/>
    <property type="match status" value="1"/>
</dbReference>
<comment type="caution">
    <text evidence="2">The sequence shown here is derived from an EMBL/GenBank/DDBJ whole genome shotgun (WGS) entry which is preliminary data.</text>
</comment>
<dbReference type="InterPro" id="IPR029058">
    <property type="entry name" value="AB_hydrolase_fold"/>
</dbReference>
<feature type="signal peptide" evidence="1">
    <location>
        <begin position="1"/>
        <end position="21"/>
    </location>
</feature>
<sequence>MIRKLLFIAWVLLGMINTSFAQTSDDAFKVPLKDVITQVENRYKVKIRYPEDLVKDRLVTYAGWRFRPSLEETLTNILASQDITFAKEGEGRYKLQNFQYHLKTPLQGKQQLEFLSAFYNDAASWEKRKAELKDCMLQALQLSPLPAKPRSQPIRSNKRIFNGYSVENVALEVLPGLYVSGSLYLPLKSKGKIPVILNPDGHFGDGRYRADAQYRCAVQAQMGAMAFSYDLFAWGESLLQFKPEDHRRALAQTIQALNGIRILDWMLSFKNADPKRVAITGGSGGGSQAMLITAIDPRITLSVPVVMLSSYHSGGCPCESGMGIHLCGGGTNNAEIAAMAAPKPQLFISDGKDWTQQVPEVEFPFVQRIYGFYGKQGMVENRHLPTEGHDYGVNKRLALYDFLAKHFKLNIKKVQDGSGKIDESKVTIEKYPAMYVFGPKGENLPSNAIKSFADLEKVFAESKRN</sequence>
<gene>
    <name evidence="2" type="ORF">ACFSJU_15645</name>
</gene>
<reference evidence="3" key="1">
    <citation type="journal article" date="2019" name="Int. J. Syst. Evol. Microbiol.">
        <title>The Global Catalogue of Microorganisms (GCM) 10K type strain sequencing project: providing services to taxonomists for standard genome sequencing and annotation.</title>
        <authorList>
            <consortium name="The Broad Institute Genomics Platform"/>
            <consortium name="The Broad Institute Genome Sequencing Center for Infectious Disease"/>
            <person name="Wu L."/>
            <person name="Ma J."/>
        </authorList>
    </citation>
    <scope>NUCLEOTIDE SEQUENCE [LARGE SCALE GENOMIC DNA]</scope>
    <source>
        <strain evidence="3">KCTC 42217</strain>
    </source>
</reference>
<feature type="chain" id="PRO_5047344739" evidence="1">
    <location>
        <begin position="22"/>
        <end position="465"/>
    </location>
</feature>
<dbReference type="PANTHER" id="PTHR22946:SF8">
    <property type="entry name" value="ACETYL XYLAN ESTERASE DOMAIN-CONTAINING PROTEIN"/>
    <property type="match status" value="1"/>
</dbReference>
<name>A0ABW4ZPU0_9SPHI</name>